<sequence>MLTKTLAATAALSMLLGGGAALAQSKSSVTAGPKQPIPYSQLNAYTKASPKARATKDWWAGSSTAQTGMSTDTSATAPAMNSGAMSGSSTDSSSMGTMGSSSSSMGASVNPPMSGSSMPSTPPTDGGTQPNGSTLPTPATPTDPMTSSTTSPIEPK</sequence>
<evidence type="ECO:0008006" key="5">
    <source>
        <dbReference type="Google" id="ProtNLM"/>
    </source>
</evidence>
<proteinExistence type="predicted"/>
<feature type="chain" id="PRO_5046608832" description="Proteophosphoglycan ppg4" evidence="2">
    <location>
        <begin position="24"/>
        <end position="156"/>
    </location>
</feature>
<feature type="compositionally biased region" description="Low complexity" evidence="1">
    <location>
        <begin position="82"/>
        <end position="156"/>
    </location>
</feature>
<feature type="signal peptide" evidence="2">
    <location>
        <begin position="1"/>
        <end position="23"/>
    </location>
</feature>
<name>A0ABN5IRM5_9CAUL</name>
<keyword evidence="4" id="KW-1185">Reference proteome</keyword>
<accession>A0ABN5IRM5</accession>
<feature type="region of interest" description="Disordered" evidence="1">
    <location>
        <begin position="50"/>
        <end position="156"/>
    </location>
</feature>
<evidence type="ECO:0000313" key="3">
    <source>
        <dbReference type="EMBL" id="AVQ01542.1"/>
    </source>
</evidence>
<organism evidence="3 4">
    <name type="scientific">Caulobacter segnis</name>
    <dbReference type="NCBI Taxonomy" id="88688"/>
    <lineage>
        <taxon>Bacteria</taxon>
        <taxon>Pseudomonadati</taxon>
        <taxon>Pseudomonadota</taxon>
        <taxon>Alphaproteobacteria</taxon>
        <taxon>Caulobacterales</taxon>
        <taxon>Caulobacteraceae</taxon>
        <taxon>Caulobacter</taxon>
    </lineage>
</organism>
<protein>
    <recommendedName>
        <fullName evidence="5">Proteophosphoglycan ppg4</fullName>
    </recommendedName>
</protein>
<evidence type="ECO:0000313" key="4">
    <source>
        <dbReference type="Proteomes" id="UP000240527"/>
    </source>
</evidence>
<evidence type="ECO:0000256" key="2">
    <source>
        <dbReference type="SAM" id="SignalP"/>
    </source>
</evidence>
<keyword evidence="2" id="KW-0732">Signal</keyword>
<reference evidence="3 4" key="1">
    <citation type="journal article" date="2015" name="Biotechnol. Bioeng.">
        <title>Genome sequence and phenotypic characterization of Caulobacter segnis.</title>
        <authorList>
            <person name="Patel S."/>
            <person name="Fletcher B."/>
            <person name="Scott D.C."/>
            <person name="Ely B."/>
        </authorList>
    </citation>
    <scope>NUCLEOTIDE SEQUENCE [LARGE SCALE GENOMIC DNA]</scope>
    <source>
        <strain evidence="3 4">TK0059</strain>
    </source>
</reference>
<gene>
    <name evidence="3" type="ORF">B7G68_06555</name>
</gene>
<evidence type="ECO:0000256" key="1">
    <source>
        <dbReference type="SAM" id="MobiDB-lite"/>
    </source>
</evidence>
<dbReference type="EMBL" id="CP027850">
    <property type="protein sequence ID" value="AVQ01542.1"/>
    <property type="molecule type" value="Genomic_DNA"/>
</dbReference>
<dbReference type="Proteomes" id="UP000240527">
    <property type="component" value="Chromosome"/>
</dbReference>
<feature type="compositionally biased region" description="Polar residues" evidence="1">
    <location>
        <begin position="61"/>
        <end position="76"/>
    </location>
</feature>